<gene>
    <name evidence="1" type="ORF">B0H16DRAFT_1855847</name>
</gene>
<dbReference type="Proteomes" id="UP001215598">
    <property type="component" value="Unassembled WGS sequence"/>
</dbReference>
<proteinExistence type="predicted"/>
<reference evidence="1" key="1">
    <citation type="submission" date="2023-03" db="EMBL/GenBank/DDBJ databases">
        <title>Massive genome expansion in bonnet fungi (Mycena s.s.) driven by repeated elements and novel gene families across ecological guilds.</title>
        <authorList>
            <consortium name="Lawrence Berkeley National Laboratory"/>
            <person name="Harder C.B."/>
            <person name="Miyauchi S."/>
            <person name="Viragh M."/>
            <person name="Kuo A."/>
            <person name="Thoen E."/>
            <person name="Andreopoulos B."/>
            <person name="Lu D."/>
            <person name="Skrede I."/>
            <person name="Drula E."/>
            <person name="Henrissat B."/>
            <person name="Morin E."/>
            <person name="Kohler A."/>
            <person name="Barry K."/>
            <person name="LaButti K."/>
            <person name="Morin E."/>
            <person name="Salamov A."/>
            <person name="Lipzen A."/>
            <person name="Mereny Z."/>
            <person name="Hegedus B."/>
            <person name="Baldrian P."/>
            <person name="Stursova M."/>
            <person name="Weitz H."/>
            <person name="Taylor A."/>
            <person name="Grigoriev I.V."/>
            <person name="Nagy L.G."/>
            <person name="Martin F."/>
            <person name="Kauserud H."/>
        </authorList>
    </citation>
    <scope>NUCLEOTIDE SEQUENCE</scope>
    <source>
        <strain evidence="1">CBHHK182m</strain>
    </source>
</reference>
<dbReference type="AlphaFoldDB" id="A0AAD7N4M9"/>
<organism evidence="1 2">
    <name type="scientific">Mycena metata</name>
    <dbReference type="NCBI Taxonomy" id="1033252"/>
    <lineage>
        <taxon>Eukaryota</taxon>
        <taxon>Fungi</taxon>
        <taxon>Dikarya</taxon>
        <taxon>Basidiomycota</taxon>
        <taxon>Agaricomycotina</taxon>
        <taxon>Agaricomycetes</taxon>
        <taxon>Agaricomycetidae</taxon>
        <taxon>Agaricales</taxon>
        <taxon>Marasmiineae</taxon>
        <taxon>Mycenaceae</taxon>
        <taxon>Mycena</taxon>
    </lineage>
</organism>
<comment type="caution">
    <text evidence="1">The sequence shown here is derived from an EMBL/GenBank/DDBJ whole genome shotgun (WGS) entry which is preliminary data.</text>
</comment>
<keyword evidence="2" id="KW-1185">Reference proteome</keyword>
<dbReference type="EMBL" id="JARKIB010000082">
    <property type="protein sequence ID" value="KAJ7745698.1"/>
    <property type="molecule type" value="Genomic_DNA"/>
</dbReference>
<evidence type="ECO:0000313" key="2">
    <source>
        <dbReference type="Proteomes" id="UP001215598"/>
    </source>
</evidence>
<name>A0AAD7N4M9_9AGAR</name>
<protein>
    <submittedName>
        <fullName evidence="1">Uncharacterized protein</fullName>
    </submittedName>
</protein>
<evidence type="ECO:0000313" key="1">
    <source>
        <dbReference type="EMBL" id="KAJ7745698.1"/>
    </source>
</evidence>
<sequence>MCQDPDAPLSKDTLLELLDFTQKFDPSLRSSMQLEEAITYLLEHLRSANIPSLDMSCCAHTLGQYHSEMALACLTKIIISGQLDANPHLTTRLAEAMPDIRAWIAYTYLDWIVNGRFIGRENKDRVEGFRSVVPFIDAACRMPHLREALVGNAHDRKGIHLLLSFCWQMESEPWFEEADAAGHFPFISASSPIWTLLRSTIHEKLITGEVIDTSNQLGFSPFRHLDDDAKAALRRLDDSASLPLPALAGHIGVLSALAHDWPSGLLWQHSIGKVTRVLGEITSVPYRAETAEEVGRCIEPCLFYLCQCLKQSDGRSFVAEVLHSGILPALVRAAQWIPPEHEAFLFLLRTMAIISSYTIYPSIFGPYITSLARDNIPTRGDQPLDSILTGTEIILAKTLRLESAVVNLECENASPTTCSTLNEF</sequence>
<accession>A0AAD7N4M9</accession>